<name>A0ABX5YCW0_9MICC</name>
<keyword evidence="4" id="KW-1185">Reference proteome</keyword>
<dbReference type="InterPro" id="IPR050742">
    <property type="entry name" value="Helicase_Restrict-Modif_Enz"/>
</dbReference>
<reference evidence="3 4" key="1">
    <citation type="submission" date="2019-07" db="EMBL/GenBank/DDBJ databases">
        <title>Complete Genome Sequence of drought tolerant Plant Growth-Promoting Rhizobacterium Glutamicibacter halophytocola DR408.</title>
        <authorList>
            <person name="Nishu S.D."/>
            <person name="Lee T.K."/>
        </authorList>
    </citation>
    <scope>NUCLEOTIDE SEQUENCE [LARGE SCALE GENOMIC DNA]</scope>
    <source>
        <strain evidence="3 4">DR408</strain>
    </source>
</reference>
<dbReference type="Gene3D" id="3.40.50.300">
    <property type="entry name" value="P-loop containing nucleotide triphosphate hydrolases"/>
    <property type="match status" value="2"/>
</dbReference>
<sequence length="845" mass="93073">MLNHSFHYDESLIEEIAARFGLRRHNAEALEVLVSTLDGEYDRAIPQVLNMATGSGKTYLMAAFVEYLRVMGVRNVMIITPSLVVQTKTVQNFTFGASKYIEGADKPAAVVTPADYSEWTHTDHDQDFFGGADQLQLFVFNIQQLIAPADMDGGTGTDKAANAPRRARKFMETHGSLYDYLADSEDLVVIADEHHLYGPSAKAFRQSIRDLHPAAVVGLTASADKSDHVIFSYPLYRAIQEGHVKQPVIAYRKKIDESISEEQQLRDALILLAGKQRAFDAYTAANPDSSAINAVLFVICLDVDDATETARLLRTAEFFGVHEQVLQVDNKHNDATTMGLLDRLDTPGSPVRAVVSVNKLREGWDVKNIAVMVARRAMASDVLTQQTMGRGLRLPFGELTGISTVDQLDIISHKSFNRLAKSEEVLKAFGLETATGRPGEAPVPVLPQGGGEPMPPSPSSPTPGTEATGETEAESTATPDDDTNEWDAGGVSIREFDDADDLIDDEEAPVEVKMQDKFAGTVFLFPSTTMVRETRPFVLRDINLRDIEAAAARITDAGAVMEREEIVFRKLRQGMKLAVQATEQADVGGVSVTEEQVTNGLLRALFSMKVIERTDQNLKQAKKAVIPTLLKAAPITAWTDVAAESAMFVLKDLVASSARAHSASLRPEVVITAKELPVSASYQLPVGEQVAARADDGRSFTRRKHYGPWDKGLFDAASFDSYSGEYKLAELLNISTEIVWWKRLYLSDEAQIAWQVGRHYYPDFIALDKNNVFWILEGKVAGGRSDADVQAKARAAEELITRLVSEDHFEDQRWGYLVAYEDSIAKAQSWAQLRESSDSVKVPPL</sequence>
<evidence type="ECO:0000259" key="2">
    <source>
        <dbReference type="Pfam" id="PF04851"/>
    </source>
</evidence>
<evidence type="ECO:0000313" key="4">
    <source>
        <dbReference type="Proteomes" id="UP000320717"/>
    </source>
</evidence>
<dbReference type="Proteomes" id="UP000320717">
    <property type="component" value="Chromosome"/>
</dbReference>
<evidence type="ECO:0000256" key="1">
    <source>
        <dbReference type="SAM" id="MobiDB-lite"/>
    </source>
</evidence>
<gene>
    <name evidence="3" type="ORF">FQA45_14855</name>
</gene>
<dbReference type="InterPro" id="IPR006935">
    <property type="entry name" value="Helicase/UvrB_N"/>
</dbReference>
<dbReference type="SUPFAM" id="SSF52540">
    <property type="entry name" value="P-loop containing nucleoside triphosphate hydrolases"/>
    <property type="match status" value="1"/>
</dbReference>
<dbReference type="PANTHER" id="PTHR47396">
    <property type="entry name" value="TYPE I RESTRICTION ENZYME ECOKI R PROTEIN"/>
    <property type="match status" value="1"/>
</dbReference>
<dbReference type="PANTHER" id="PTHR47396:SF1">
    <property type="entry name" value="ATP-DEPENDENT HELICASE IRC3-RELATED"/>
    <property type="match status" value="1"/>
</dbReference>
<proteinExistence type="predicted"/>
<dbReference type="InterPro" id="IPR027417">
    <property type="entry name" value="P-loop_NTPase"/>
</dbReference>
<feature type="compositionally biased region" description="Acidic residues" evidence="1">
    <location>
        <begin position="469"/>
        <end position="485"/>
    </location>
</feature>
<dbReference type="EMBL" id="CP042260">
    <property type="protein sequence ID" value="QDY67481.1"/>
    <property type="molecule type" value="Genomic_DNA"/>
</dbReference>
<accession>A0ABX5YCW0</accession>
<dbReference type="Pfam" id="PF04851">
    <property type="entry name" value="ResIII"/>
    <property type="match status" value="1"/>
</dbReference>
<dbReference type="RefSeq" id="WP_146277770.1">
    <property type="nucleotide sequence ID" value="NZ_CP042260.1"/>
</dbReference>
<protein>
    <recommendedName>
        <fullName evidence="2">Helicase/UvrB N-terminal domain-containing protein</fullName>
    </recommendedName>
</protein>
<organism evidence="3 4">
    <name type="scientific">Glutamicibacter halophytocola</name>
    <dbReference type="NCBI Taxonomy" id="1933880"/>
    <lineage>
        <taxon>Bacteria</taxon>
        <taxon>Bacillati</taxon>
        <taxon>Actinomycetota</taxon>
        <taxon>Actinomycetes</taxon>
        <taxon>Micrococcales</taxon>
        <taxon>Micrococcaceae</taxon>
        <taxon>Glutamicibacter</taxon>
    </lineage>
</organism>
<feature type="region of interest" description="Disordered" evidence="1">
    <location>
        <begin position="431"/>
        <end position="488"/>
    </location>
</feature>
<feature type="domain" description="Helicase/UvrB N-terminal" evidence="2">
    <location>
        <begin position="21"/>
        <end position="221"/>
    </location>
</feature>
<evidence type="ECO:0000313" key="3">
    <source>
        <dbReference type="EMBL" id="QDY67481.1"/>
    </source>
</evidence>